<dbReference type="OrthoDB" id="206968at2759"/>
<dbReference type="SUPFAM" id="SSF49503">
    <property type="entry name" value="Cupredoxins"/>
    <property type="match status" value="1"/>
</dbReference>
<keyword evidence="7" id="KW-1185">Reference proteome</keyword>
<dbReference type="GO" id="GO:0046872">
    <property type="term" value="F:metal ion binding"/>
    <property type="evidence" value="ECO:0007669"/>
    <property type="project" value="UniProtKB-KW"/>
</dbReference>
<feature type="compositionally biased region" description="Low complexity" evidence="3">
    <location>
        <begin position="173"/>
        <end position="200"/>
    </location>
</feature>
<keyword evidence="4" id="KW-0812">Transmembrane</keyword>
<keyword evidence="4" id="KW-1133">Transmembrane helix</keyword>
<keyword evidence="2" id="KW-0325">Glycoprotein</keyword>
<evidence type="ECO:0000313" key="6">
    <source>
        <dbReference type="EMBL" id="KAI5071501.1"/>
    </source>
</evidence>
<dbReference type="PANTHER" id="PTHR33021:SF193">
    <property type="entry name" value="OS06G0218600 PROTEIN"/>
    <property type="match status" value="1"/>
</dbReference>
<dbReference type="CDD" id="cd04216">
    <property type="entry name" value="Phytocyanin"/>
    <property type="match status" value="1"/>
</dbReference>
<organism evidence="6 7">
    <name type="scientific">Adiantum capillus-veneris</name>
    <name type="common">Maidenhair fern</name>
    <dbReference type="NCBI Taxonomy" id="13818"/>
    <lineage>
        <taxon>Eukaryota</taxon>
        <taxon>Viridiplantae</taxon>
        <taxon>Streptophyta</taxon>
        <taxon>Embryophyta</taxon>
        <taxon>Tracheophyta</taxon>
        <taxon>Polypodiopsida</taxon>
        <taxon>Polypodiidae</taxon>
        <taxon>Polypodiales</taxon>
        <taxon>Pteridineae</taxon>
        <taxon>Pteridaceae</taxon>
        <taxon>Vittarioideae</taxon>
        <taxon>Adiantum</taxon>
    </lineage>
</organism>
<evidence type="ECO:0000256" key="4">
    <source>
        <dbReference type="SAM" id="Phobius"/>
    </source>
</evidence>
<keyword evidence="4" id="KW-0472">Membrane</keyword>
<reference evidence="6" key="1">
    <citation type="submission" date="2021-01" db="EMBL/GenBank/DDBJ databases">
        <title>Adiantum capillus-veneris genome.</title>
        <authorList>
            <person name="Fang Y."/>
            <person name="Liao Q."/>
        </authorList>
    </citation>
    <scope>NUCLEOTIDE SEQUENCE</scope>
    <source>
        <strain evidence="6">H3</strain>
        <tissue evidence="6">Leaf</tissue>
    </source>
</reference>
<gene>
    <name evidence="6" type="ORF">GOP47_0013752</name>
</gene>
<dbReference type="PANTHER" id="PTHR33021">
    <property type="entry name" value="BLUE COPPER PROTEIN"/>
    <property type="match status" value="1"/>
</dbReference>
<evidence type="ECO:0000259" key="5">
    <source>
        <dbReference type="PROSITE" id="PS51485"/>
    </source>
</evidence>
<dbReference type="Proteomes" id="UP000886520">
    <property type="component" value="Chromosome 13"/>
</dbReference>
<evidence type="ECO:0000256" key="2">
    <source>
        <dbReference type="ARBA" id="ARBA00023180"/>
    </source>
</evidence>
<feature type="region of interest" description="Disordered" evidence="3">
    <location>
        <begin position="171"/>
        <end position="200"/>
    </location>
</feature>
<evidence type="ECO:0000256" key="3">
    <source>
        <dbReference type="SAM" id="MobiDB-lite"/>
    </source>
</evidence>
<evidence type="ECO:0000313" key="7">
    <source>
        <dbReference type="Proteomes" id="UP000886520"/>
    </source>
</evidence>
<dbReference type="InterPro" id="IPR003245">
    <property type="entry name" value="Phytocyanin_dom"/>
</dbReference>
<proteinExistence type="predicted"/>
<protein>
    <recommendedName>
        <fullName evidence="5">Phytocyanin domain-containing protein</fullName>
    </recommendedName>
</protein>
<dbReference type="Pfam" id="PF02298">
    <property type="entry name" value="Cu_bind_like"/>
    <property type="match status" value="1"/>
</dbReference>
<dbReference type="PROSITE" id="PS51485">
    <property type="entry name" value="PHYTOCYANIN"/>
    <property type="match status" value="1"/>
</dbReference>
<dbReference type="Gene3D" id="2.60.40.420">
    <property type="entry name" value="Cupredoxins - blue copper proteins"/>
    <property type="match status" value="1"/>
</dbReference>
<dbReference type="InterPro" id="IPR008972">
    <property type="entry name" value="Cupredoxin"/>
</dbReference>
<comment type="caution">
    <text evidence="6">The sequence shown here is derived from an EMBL/GenBank/DDBJ whole genome shotgun (WGS) entry which is preliminary data.</text>
</comment>
<feature type="domain" description="Phytocyanin" evidence="5">
    <location>
        <begin position="74"/>
        <end position="172"/>
    </location>
</feature>
<dbReference type="FunFam" id="2.60.40.420:FF:000003">
    <property type="entry name" value="Blue copper"/>
    <property type="match status" value="1"/>
</dbReference>
<dbReference type="GO" id="GO:0009055">
    <property type="term" value="F:electron transfer activity"/>
    <property type="evidence" value="ECO:0007669"/>
    <property type="project" value="InterPro"/>
</dbReference>
<keyword evidence="1" id="KW-0479">Metal-binding</keyword>
<dbReference type="InterPro" id="IPR039391">
    <property type="entry name" value="Phytocyanin-like"/>
</dbReference>
<feature type="transmembrane region" description="Helical" evidence="4">
    <location>
        <begin position="207"/>
        <end position="226"/>
    </location>
</feature>
<dbReference type="EMBL" id="JABFUD020000013">
    <property type="protein sequence ID" value="KAI5071501.1"/>
    <property type="molecule type" value="Genomic_DNA"/>
</dbReference>
<accession>A0A9D4ZG29</accession>
<sequence>MFGVCTWARGEKAEAFTLAPLPHEPTGDHLQLEMKMKMKMKGLSNSSPAIARAAVLFFVAAAATCWSGEGVQATQYTVGGSSGWTLGVDYTTWASQSSFKTGDSLVFSYGELHSVLQVSESDYKACITTNALSTGTGGNTVVKLENAQTYYFICGVASHCGSGMQLSVTVGGTSSSPSTGTTTPSTSKTPTTPSSSSMEPSSATFVISYYSLPTFTIFFTLLHLFVSKA</sequence>
<evidence type="ECO:0000256" key="1">
    <source>
        <dbReference type="ARBA" id="ARBA00022723"/>
    </source>
</evidence>
<dbReference type="AlphaFoldDB" id="A0A9D4ZG29"/>
<dbReference type="GO" id="GO:0005886">
    <property type="term" value="C:plasma membrane"/>
    <property type="evidence" value="ECO:0007669"/>
    <property type="project" value="TreeGrafter"/>
</dbReference>
<name>A0A9D4ZG29_ADICA</name>